<comment type="caution">
    <text evidence="1">The sequence shown here is derived from an EMBL/GenBank/DDBJ whole genome shotgun (WGS) entry which is preliminary data.</text>
</comment>
<protein>
    <submittedName>
        <fullName evidence="1">Uncharacterized protein</fullName>
    </submittedName>
</protein>
<gene>
    <name evidence="1" type="ORF">LCGC14_0420440</name>
</gene>
<evidence type="ECO:0000313" key="1">
    <source>
        <dbReference type="EMBL" id="KKN71465.1"/>
    </source>
</evidence>
<dbReference type="EMBL" id="LAZR01000383">
    <property type="protein sequence ID" value="KKN71465.1"/>
    <property type="molecule type" value="Genomic_DNA"/>
</dbReference>
<organism evidence="1">
    <name type="scientific">marine sediment metagenome</name>
    <dbReference type="NCBI Taxonomy" id="412755"/>
    <lineage>
        <taxon>unclassified sequences</taxon>
        <taxon>metagenomes</taxon>
        <taxon>ecological metagenomes</taxon>
    </lineage>
</organism>
<accession>A0A0F9SR14</accession>
<proteinExistence type="predicted"/>
<name>A0A0F9SR14_9ZZZZ</name>
<reference evidence="1" key="1">
    <citation type="journal article" date="2015" name="Nature">
        <title>Complex archaea that bridge the gap between prokaryotes and eukaryotes.</title>
        <authorList>
            <person name="Spang A."/>
            <person name="Saw J.H."/>
            <person name="Jorgensen S.L."/>
            <person name="Zaremba-Niedzwiedzka K."/>
            <person name="Martijn J."/>
            <person name="Lind A.E."/>
            <person name="van Eijk R."/>
            <person name="Schleper C."/>
            <person name="Guy L."/>
            <person name="Ettema T.J."/>
        </authorList>
    </citation>
    <scope>NUCLEOTIDE SEQUENCE</scope>
</reference>
<sequence>MADPRLKDRLREFLRVRQGRNVDLKYIRVELKVDPEKPEWETVGSEMRQLAKEKIVRPSGLNDGNYHIVTQVKPVRVFAKDRERRPPFELFFPRDFNTGMEMGFAEDIVIREGDIVTIGGVSNYGKTCLAMNFCGENIKYNPVLMGNEYTTRVGETDEYEPTPRFLNRLDAMDWVQWVNGDGEDLFTLLPVRDDYAEHIVKDKINIIDWINLDANRLYDISKVMDGIKAEVGRGIAIPVLQKGEVIRGGQFAKDFTDCELIIDKYTEMESMLTIGKVKEYTRPVMGRTFAFGILQGAKIVNFREIVKCPSCYGKKWKKAGNTSIPCAECNRTGFIDK</sequence>
<dbReference type="AlphaFoldDB" id="A0A0F9SR14"/>